<dbReference type="PANTHER" id="PTHR40562">
    <property type="match status" value="1"/>
</dbReference>
<dbReference type="InterPro" id="IPR017941">
    <property type="entry name" value="Rieske_2Fe-2S"/>
</dbReference>
<keyword evidence="5" id="KW-0411">Iron-sulfur</keyword>
<evidence type="ECO:0000313" key="9">
    <source>
        <dbReference type="Proteomes" id="UP000249915"/>
    </source>
</evidence>
<dbReference type="NCBIfam" id="TIGR02378">
    <property type="entry name" value="nirD_assim_sml"/>
    <property type="match status" value="1"/>
</dbReference>
<evidence type="ECO:0000256" key="3">
    <source>
        <dbReference type="ARBA" id="ARBA00023002"/>
    </source>
</evidence>
<dbReference type="InterPro" id="IPR036922">
    <property type="entry name" value="Rieske_2Fe-2S_sf"/>
</dbReference>
<dbReference type="Proteomes" id="UP000249915">
    <property type="component" value="Unassembled WGS sequence"/>
</dbReference>
<evidence type="ECO:0000256" key="5">
    <source>
        <dbReference type="ARBA" id="ARBA00023014"/>
    </source>
</evidence>
<evidence type="ECO:0000256" key="4">
    <source>
        <dbReference type="ARBA" id="ARBA00023004"/>
    </source>
</evidence>
<evidence type="ECO:0000313" key="8">
    <source>
        <dbReference type="EMBL" id="PXY32840.1"/>
    </source>
</evidence>
<dbReference type="PANTHER" id="PTHR40562:SF1">
    <property type="entry name" value="NITRITE REDUCTASE (NADH) SMALL SUBUNIT"/>
    <property type="match status" value="1"/>
</dbReference>
<reference evidence="8 9" key="1">
    <citation type="submission" date="2016-07" db="EMBL/GenBank/DDBJ databases">
        <title>Draft genome sequence of Prauserella muralis DSM 45305, isolated from a mould-covered wall in an indoor environment.</title>
        <authorList>
            <person name="Ruckert C."/>
            <person name="Albersmeier A."/>
            <person name="Jiang C.-L."/>
            <person name="Jiang Y."/>
            <person name="Kalinowski J."/>
            <person name="Schneider O."/>
            <person name="Winkler A."/>
            <person name="Zotchev S.B."/>
        </authorList>
    </citation>
    <scope>NUCLEOTIDE SEQUENCE [LARGE SCALE GENOMIC DNA]</scope>
    <source>
        <strain evidence="8 9">DSM 45305</strain>
    </source>
</reference>
<keyword evidence="9" id="KW-1185">Reference proteome</keyword>
<organism evidence="8 9">
    <name type="scientific">Prauserella muralis</name>
    <dbReference type="NCBI Taxonomy" id="588067"/>
    <lineage>
        <taxon>Bacteria</taxon>
        <taxon>Bacillati</taxon>
        <taxon>Actinomycetota</taxon>
        <taxon>Actinomycetes</taxon>
        <taxon>Pseudonocardiales</taxon>
        <taxon>Pseudonocardiaceae</taxon>
        <taxon>Prauserella</taxon>
    </lineage>
</organism>
<dbReference type="Gene3D" id="2.102.10.10">
    <property type="entry name" value="Rieske [2Fe-2S] iron-sulphur domain"/>
    <property type="match status" value="1"/>
</dbReference>
<evidence type="ECO:0000259" key="7">
    <source>
        <dbReference type="PROSITE" id="PS51296"/>
    </source>
</evidence>
<keyword evidence="3" id="KW-0560">Oxidoreductase</keyword>
<dbReference type="GO" id="GO:0016705">
    <property type="term" value="F:oxidoreductase activity, acting on paired donors, with incorporation or reduction of molecular oxygen"/>
    <property type="evidence" value="ECO:0007669"/>
    <property type="project" value="UniProtKB-ARBA"/>
</dbReference>
<comment type="caution">
    <text evidence="8">The sequence shown here is derived from an EMBL/GenBank/DDBJ whole genome shotgun (WGS) entry which is preliminary data.</text>
</comment>
<accession>A0A2V4BC53</accession>
<protein>
    <submittedName>
        <fullName evidence="8">Nitrite reductase small subunit</fullName>
    </submittedName>
</protein>
<keyword evidence="2" id="KW-0479">Metal-binding</keyword>
<evidence type="ECO:0000256" key="1">
    <source>
        <dbReference type="ARBA" id="ARBA00022714"/>
    </source>
</evidence>
<name>A0A2V4BC53_9PSEU</name>
<dbReference type="SUPFAM" id="SSF50022">
    <property type="entry name" value="ISP domain"/>
    <property type="match status" value="1"/>
</dbReference>
<sequence length="112" mass="11984">MSGEQTWVAVCRVEDVPRAYGVAALLEDRTQVAVFRTDDDEFYGLSNIDPFSNAAVLSRGIVGDSAGAPVVASPVYKQRFDLRTGACLDDESVHVATYPIRVADGVVHVGSP</sequence>
<dbReference type="CDD" id="cd03529">
    <property type="entry name" value="Rieske_NirD"/>
    <property type="match status" value="1"/>
</dbReference>
<dbReference type="GO" id="GO:0042128">
    <property type="term" value="P:nitrate assimilation"/>
    <property type="evidence" value="ECO:0007669"/>
    <property type="project" value="UniProtKB-KW"/>
</dbReference>
<dbReference type="GO" id="GO:0046872">
    <property type="term" value="F:metal ion binding"/>
    <property type="evidence" value="ECO:0007669"/>
    <property type="project" value="UniProtKB-KW"/>
</dbReference>
<dbReference type="PROSITE" id="PS51300">
    <property type="entry name" value="NIRD"/>
    <property type="match status" value="1"/>
</dbReference>
<feature type="domain" description="Rieske" evidence="7">
    <location>
        <begin position="7"/>
        <end position="109"/>
    </location>
</feature>
<dbReference type="InterPro" id="IPR017881">
    <property type="entry name" value="NirD"/>
</dbReference>
<evidence type="ECO:0000256" key="2">
    <source>
        <dbReference type="ARBA" id="ARBA00022723"/>
    </source>
</evidence>
<dbReference type="PROSITE" id="PS51296">
    <property type="entry name" value="RIESKE"/>
    <property type="match status" value="1"/>
</dbReference>
<keyword evidence="4" id="KW-0408">Iron</keyword>
<gene>
    <name evidence="8" type="ORF">BAY60_09425</name>
</gene>
<evidence type="ECO:0000256" key="6">
    <source>
        <dbReference type="ARBA" id="ARBA00023063"/>
    </source>
</evidence>
<keyword evidence="6" id="KW-0534">Nitrate assimilation</keyword>
<proteinExistence type="predicted"/>
<dbReference type="EMBL" id="MASW01000001">
    <property type="protein sequence ID" value="PXY32840.1"/>
    <property type="molecule type" value="Genomic_DNA"/>
</dbReference>
<dbReference type="GO" id="GO:0004497">
    <property type="term" value="F:monooxygenase activity"/>
    <property type="evidence" value="ECO:0007669"/>
    <property type="project" value="UniProtKB-ARBA"/>
</dbReference>
<dbReference type="GO" id="GO:0051537">
    <property type="term" value="F:2 iron, 2 sulfur cluster binding"/>
    <property type="evidence" value="ECO:0007669"/>
    <property type="project" value="UniProtKB-KW"/>
</dbReference>
<dbReference type="GO" id="GO:0008942">
    <property type="term" value="F:nitrite reductase [NAD(P)H] activity"/>
    <property type="evidence" value="ECO:0007669"/>
    <property type="project" value="InterPro"/>
</dbReference>
<dbReference type="AlphaFoldDB" id="A0A2V4BC53"/>
<dbReference type="Pfam" id="PF13806">
    <property type="entry name" value="Rieske_2"/>
    <property type="match status" value="1"/>
</dbReference>
<dbReference type="InterPro" id="IPR012748">
    <property type="entry name" value="Rieske-like_NirD"/>
</dbReference>
<keyword evidence="1" id="KW-0001">2Fe-2S</keyword>